<dbReference type="Pfam" id="PF00441">
    <property type="entry name" value="Acyl-CoA_dh_1"/>
    <property type="match status" value="1"/>
</dbReference>
<keyword evidence="3" id="KW-0285">Flavoprotein</keyword>
<dbReference type="PANTHER" id="PTHR48083">
    <property type="entry name" value="MEDIUM-CHAIN SPECIFIC ACYL-COA DEHYDROGENASE, MITOCHONDRIAL-RELATED"/>
    <property type="match status" value="1"/>
</dbReference>
<comment type="cofactor">
    <cofactor evidence="1">
        <name>FAD</name>
        <dbReference type="ChEBI" id="CHEBI:57692"/>
    </cofactor>
</comment>
<proteinExistence type="inferred from homology"/>
<dbReference type="GO" id="GO:0005737">
    <property type="term" value="C:cytoplasm"/>
    <property type="evidence" value="ECO:0007669"/>
    <property type="project" value="TreeGrafter"/>
</dbReference>
<name>A0AAD1M4X3_9MYCO</name>
<dbReference type="PANTHER" id="PTHR48083:SF20">
    <property type="entry name" value="LONG-CHAIN SPECIFIC ACYL-COA DEHYDROGENASE, MITOCHONDRIAL"/>
    <property type="match status" value="1"/>
</dbReference>
<gene>
    <name evidence="8" type="primary">acd_2</name>
    <name evidence="8" type="ORF">MMOR_10270</name>
</gene>
<dbReference type="InterPro" id="IPR009100">
    <property type="entry name" value="AcylCoA_DH/oxidase_NM_dom_sf"/>
</dbReference>
<dbReference type="GO" id="GO:0033539">
    <property type="term" value="P:fatty acid beta-oxidation using acyl-CoA dehydrogenase"/>
    <property type="evidence" value="ECO:0007669"/>
    <property type="project" value="TreeGrafter"/>
</dbReference>
<dbReference type="Gene3D" id="1.10.540.10">
    <property type="entry name" value="Acyl-CoA dehydrogenase/oxidase, N-terminal domain"/>
    <property type="match status" value="1"/>
</dbReference>
<evidence type="ECO:0000256" key="4">
    <source>
        <dbReference type="ARBA" id="ARBA00022827"/>
    </source>
</evidence>
<evidence type="ECO:0000313" key="9">
    <source>
        <dbReference type="Proteomes" id="UP000466681"/>
    </source>
</evidence>
<evidence type="ECO:0000259" key="7">
    <source>
        <dbReference type="Pfam" id="PF02771"/>
    </source>
</evidence>
<dbReference type="Proteomes" id="UP000466681">
    <property type="component" value="Chromosome"/>
</dbReference>
<keyword evidence="9" id="KW-1185">Reference proteome</keyword>
<dbReference type="Pfam" id="PF02771">
    <property type="entry name" value="Acyl-CoA_dh_N"/>
    <property type="match status" value="1"/>
</dbReference>
<dbReference type="AlphaFoldDB" id="A0AAD1M4X3"/>
<dbReference type="InterPro" id="IPR050741">
    <property type="entry name" value="Acyl-CoA_dehydrogenase"/>
</dbReference>
<evidence type="ECO:0000259" key="6">
    <source>
        <dbReference type="Pfam" id="PF00441"/>
    </source>
</evidence>
<dbReference type="EMBL" id="AP022560">
    <property type="protein sequence ID" value="BBX00091.1"/>
    <property type="molecule type" value="Genomic_DNA"/>
</dbReference>
<keyword evidence="5" id="KW-0560">Oxidoreductase</keyword>
<evidence type="ECO:0000256" key="1">
    <source>
        <dbReference type="ARBA" id="ARBA00001974"/>
    </source>
</evidence>
<dbReference type="SUPFAM" id="SSF56645">
    <property type="entry name" value="Acyl-CoA dehydrogenase NM domain-like"/>
    <property type="match status" value="1"/>
</dbReference>
<evidence type="ECO:0000256" key="5">
    <source>
        <dbReference type="ARBA" id="ARBA00023002"/>
    </source>
</evidence>
<protein>
    <submittedName>
        <fullName evidence="8">Acyl-CoA dehydrogenase</fullName>
    </submittedName>
</protein>
<dbReference type="InterPro" id="IPR009075">
    <property type="entry name" value="AcylCo_DH/oxidase_C"/>
</dbReference>
<organism evidence="8 9">
    <name type="scientific">Mycolicibacterium moriokaense</name>
    <dbReference type="NCBI Taxonomy" id="39691"/>
    <lineage>
        <taxon>Bacteria</taxon>
        <taxon>Bacillati</taxon>
        <taxon>Actinomycetota</taxon>
        <taxon>Actinomycetes</taxon>
        <taxon>Mycobacteriales</taxon>
        <taxon>Mycobacteriaceae</taxon>
        <taxon>Mycolicibacterium</taxon>
    </lineage>
</organism>
<keyword evidence="4" id="KW-0274">FAD</keyword>
<evidence type="ECO:0000256" key="2">
    <source>
        <dbReference type="ARBA" id="ARBA00009347"/>
    </source>
</evidence>
<dbReference type="KEGG" id="mmor:MMOR_10270"/>
<feature type="domain" description="Acyl-CoA dehydrogenase/oxidase C-terminal" evidence="6">
    <location>
        <begin position="217"/>
        <end position="332"/>
    </location>
</feature>
<evidence type="ECO:0000256" key="3">
    <source>
        <dbReference type="ARBA" id="ARBA00022630"/>
    </source>
</evidence>
<dbReference type="InterPro" id="IPR037069">
    <property type="entry name" value="AcylCoA_DH/ox_N_sf"/>
</dbReference>
<feature type="domain" description="Acyl-CoA dehydrogenase/oxidase N-terminal" evidence="7">
    <location>
        <begin position="15"/>
        <end position="128"/>
    </location>
</feature>
<dbReference type="InterPro" id="IPR036250">
    <property type="entry name" value="AcylCo_DH-like_C"/>
</dbReference>
<dbReference type="InterPro" id="IPR013786">
    <property type="entry name" value="AcylCoA_DH/ox_N"/>
</dbReference>
<dbReference type="Gene3D" id="1.20.140.10">
    <property type="entry name" value="Butyryl-CoA Dehydrogenase, subunit A, domain 3"/>
    <property type="match status" value="1"/>
</dbReference>
<accession>A0AAD1M4X3</accession>
<dbReference type="GO" id="GO:0003995">
    <property type="term" value="F:acyl-CoA dehydrogenase activity"/>
    <property type="evidence" value="ECO:0007669"/>
    <property type="project" value="TreeGrafter"/>
</dbReference>
<dbReference type="SUPFAM" id="SSF47203">
    <property type="entry name" value="Acyl-CoA dehydrogenase C-terminal domain-like"/>
    <property type="match status" value="1"/>
</dbReference>
<evidence type="ECO:0000313" key="8">
    <source>
        <dbReference type="EMBL" id="BBX00091.1"/>
    </source>
</evidence>
<reference evidence="8 9" key="1">
    <citation type="journal article" date="2019" name="Emerg. Microbes Infect.">
        <title>Comprehensive subspecies identification of 175 nontuberculous mycobacteria species based on 7547 genomic profiles.</title>
        <authorList>
            <person name="Matsumoto Y."/>
            <person name="Kinjo T."/>
            <person name="Motooka D."/>
            <person name="Nabeya D."/>
            <person name="Jung N."/>
            <person name="Uechi K."/>
            <person name="Horii T."/>
            <person name="Iida T."/>
            <person name="Fujita J."/>
            <person name="Nakamura S."/>
        </authorList>
    </citation>
    <scope>NUCLEOTIDE SEQUENCE [LARGE SCALE GENOMIC DNA]</scope>
    <source>
        <strain evidence="8 9">JCM 6375</strain>
    </source>
</reference>
<sequence>MATVAPIAAGRPVFTNDHEAFRESVTRFIDSAVVPDLDGWRRNDGVPRSVFGEAGAHGFLGTAVPDRFGGGDAEDYGFLALLIEETVAAGATGLAVLWALHAGVTIPFLLDHGDPETQQRFLPSLVTGAQIGIPSPGVAVSGLPGGRLADVLLVSVDEAVNILPTDLAGVRIGVVSGNLGAPEAGIADVDVTAAPSTEWTAVPAKRSAIHRDVDLWLAVAALANARKAIELAVEYTGSRKVFGRPLAEFENTQLRLAELAAELSAATSYVDLCVAARAQTRLTPADAAAARQVTVGLSDRAVDQSLQLHGGYGYMREYPIAQAFADARFIRTVGRLYSDPRQAVAERLFEIHRAP</sequence>
<dbReference type="GO" id="GO:0050660">
    <property type="term" value="F:flavin adenine dinucleotide binding"/>
    <property type="evidence" value="ECO:0007669"/>
    <property type="project" value="InterPro"/>
</dbReference>
<comment type="similarity">
    <text evidence="2">Belongs to the acyl-CoA dehydrogenase family.</text>
</comment>
<dbReference type="RefSeq" id="WP_083156531.1">
    <property type="nucleotide sequence ID" value="NZ_AP022560.1"/>
</dbReference>